<evidence type="ECO:0000313" key="1">
    <source>
        <dbReference type="EMBL" id="PKI56682.1"/>
    </source>
</evidence>
<gene>
    <name evidence="1" type="ORF">CRG98_022932</name>
</gene>
<dbReference type="AlphaFoldDB" id="A0A2I0JK91"/>
<comment type="caution">
    <text evidence="1">The sequence shown here is derived from an EMBL/GenBank/DDBJ whole genome shotgun (WGS) entry which is preliminary data.</text>
</comment>
<sequence>MKNSMRKAVGTIDWPRSKILVVEDGDFIVWARAGVRRVEAAVWGKWGIEQSWIGREDATVALQIEE</sequence>
<name>A0A2I0JK91_PUNGR</name>
<dbReference type="EMBL" id="PGOL01001586">
    <property type="protein sequence ID" value="PKI56682.1"/>
    <property type="molecule type" value="Genomic_DNA"/>
</dbReference>
<keyword evidence="2" id="KW-1185">Reference proteome</keyword>
<evidence type="ECO:0000313" key="2">
    <source>
        <dbReference type="Proteomes" id="UP000233551"/>
    </source>
</evidence>
<protein>
    <submittedName>
        <fullName evidence="1">Uncharacterized protein</fullName>
    </submittedName>
</protein>
<dbReference type="Proteomes" id="UP000233551">
    <property type="component" value="Unassembled WGS sequence"/>
</dbReference>
<accession>A0A2I0JK91</accession>
<reference evidence="1 2" key="1">
    <citation type="submission" date="2017-11" db="EMBL/GenBank/DDBJ databases">
        <title>De-novo sequencing of pomegranate (Punica granatum L.) genome.</title>
        <authorList>
            <person name="Akparov Z."/>
            <person name="Amiraslanov A."/>
            <person name="Hajiyeva S."/>
            <person name="Abbasov M."/>
            <person name="Kaur K."/>
            <person name="Hamwieh A."/>
            <person name="Solovyev V."/>
            <person name="Salamov A."/>
            <person name="Braich B."/>
            <person name="Kosarev P."/>
            <person name="Mahmoud A."/>
            <person name="Hajiyev E."/>
            <person name="Babayeva S."/>
            <person name="Izzatullayeva V."/>
            <person name="Mammadov A."/>
            <person name="Mammadov A."/>
            <person name="Sharifova S."/>
            <person name="Ojaghi J."/>
            <person name="Eynullazada K."/>
            <person name="Bayramov B."/>
            <person name="Abdulazimova A."/>
            <person name="Shahmuradov I."/>
        </authorList>
    </citation>
    <scope>NUCLEOTIDE SEQUENCE [LARGE SCALE GENOMIC DNA]</scope>
    <source>
        <strain evidence="2">cv. AG2017</strain>
        <tissue evidence="1">Leaf</tissue>
    </source>
</reference>
<proteinExistence type="predicted"/>
<organism evidence="1 2">
    <name type="scientific">Punica granatum</name>
    <name type="common">Pomegranate</name>
    <dbReference type="NCBI Taxonomy" id="22663"/>
    <lineage>
        <taxon>Eukaryota</taxon>
        <taxon>Viridiplantae</taxon>
        <taxon>Streptophyta</taxon>
        <taxon>Embryophyta</taxon>
        <taxon>Tracheophyta</taxon>
        <taxon>Spermatophyta</taxon>
        <taxon>Magnoliopsida</taxon>
        <taxon>eudicotyledons</taxon>
        <taxon>Gunneridae</taxon>
        <taxon>Pentapetalae</taxon>
        <taxon>rosids</taxon>
        <taxon>malvids</taxon>
        <taxon>Myrtales</taxon>
        <taxon>Lythraceae</taxon>
        <taxon>Punica</taxon>
    </lineage>
</organism>